<dbReference type="GO" id="GO:0030971">
    <property type="term" value="F:receptor tyrosine kinase binding"/>
    <property type="evidence" value="ECO:0007669"/>
    <property type="project" value="TreeGrafter"/>
</dbReference>
<reference evidence="5" key="1">
    <citation type="submission" date="2009-08" db="EMBL/GenBank/DDBJ databases">
        <title>Annotation of Salpingoeca rosetta.</title>
        <authorList>
            <consortium name="The Broad Institute Genome Sequencing Platform"/>
            <person name="Russ C."/>
            <person name="Cuomo C."/>
            <person name="Burger G."/>
            <person name="Gray M.W."/>
            <person name="Holland P.W.H."/>
            <person name="King N."/>
            <person name="Lang F.B.F."/>
            <person name="Roger A.J."/>
            <person name="Ruiz-Trillo I."/>
            <person name="Young S.K."/>
            <person name="Zeng Q."/>
            <person name="Gargeya S."/>
            <person name="Alvarado L."/>
            <person name="Berlin A."/>
            <person name="Chapman S.B."/>
            <person name="Chen Z."/>
            <person name="Freedman E."/>
            <person name="Gellesch M."/>
            <person name="Goldberg J."/>
            <person name="Griggs A."/>
            <person name="Gujja S."/>
            <person name="Heilman E."/>
            <person name="Heiman D."/>
            <person name="Howarth C."/>
            <person name="Mehta T."/>
            <person name="Neiman D."/>
            <person name="Pearson M."/>
            <person name="Roberts A."/>
            <person name="Saif S."/>
            <person name="Shea T."/>
            <person name="Shenoy N."/>
            <person name="Sisk P."/>
            <person name="Stolte C."/>
            <person name="Sykes S."/>
            <person name="White J."/>
            <person name="Yandava C."/>
            <person name="Haas B."/>
            <person name="Nusbaum C."/>
            <person name="Birren B."/>
        </authorList>
    </citation>
    <scope>NUCLEOTIDE SEQUENCE [LARGE SCALE GENOMIC DNA]</scope>
    <source>
        <strain evidence="5">ATCC 50818</strain>
    </source>
</reference>
<dbReference type="Proteomes" id="UP000007799">
    <property type="component" value="Unassembled WGS sequence"/>
</dbReference>
<dbReference type="GO" id="GO:0035591">
    <property type="term" value="F:signaling adaptor activity"/>
    <property type="evidence" value="ECO:0007669"/>
    <property type="project" value="TreeGrafter"/>
</dbReference>
<dbReference type="OrthoDB" id="10670910at2759"/>
<dbReference type="InterPro" id="IPR036860">
    <property type="entry name" value="SH2_dom_sf"/>
</dbReference>
<accession>F2UHW7</accession>
<name>F2UHW7_SALR5</name>
<dbReference type="AlphaFoldDB" id="F2UHW7"/>
<feature type="region of interest" description="Disordered" evidence="3">
    <location>
        <begin position="298"/>
        <end position="327"/>
    </location>
</feature>
<sequence>MANEEEQALLSRAAWMYPLASRQAVLDLISEQTEGVFGVRSSGTYPGCFVLCLSEAGTPREYLIKRRSDDGAYHVEYSRHAFSSLPDLIAYYSTPKGASDLNGVVLRLDIRPVSTLVRQVNSSADTSWTHSWGSPQPQPSPSTVHDVSGVSGTGDSQLLLQQDYAQQPHARQHSNAAPAPPHSHERLSPSTVGSSTRLVGTEVLSPSRSRYVPDEHEYEHLQTQFVASSDVTSSAIATPNTTGGSTGSRMHGSRLVLVETDPSSAALSTSPASLVSPQAPVYHTTTTTQYYFELEPVDGEFDDDFDPSEHRGGVGPEAQARDPPVSL</sequence>
<dbReference type="InterPro" id="IPR051184">
    <property type="entry name" value="Tyrosine-phos_adapter"/>
</dbReference>
<dbReference type="EMBL" id="GL832975">
    <property type="protein sequence ID" value="EGD76716.1"/>
    <property type="molecule type" value="Genomic_DNA"/>
</dbReference>
<feature type="domain" description="SH2" evidence="4">
    <location>
        <begin position="15"/>
        <end position="93"/>
    </location>
</feature>
<evidence type="ECO:0000313" key="6">
    <source>
        <dbReference type="Proteomes" id="UP000007799"/>
    </source>
</evidence>
<dbReference type="GeneID" id="16071650"/>
<dbReference type="PROSITE" id="PS50001">
    <property type="entry name" value="SH2"/>
    <property type="match status" value="1"/>
</dbReference>
<gene>
    <name evidence="5" type="ORF">PTSG_08067</name>
</gene>
<dbReference type="Pfam" id="PF00017">
    <property type="entry name" value="SH2"/>
    <property type="match status" value="1"/>
</dbReference>
<evidence type="ECO:0000259" key="4">
    <source>
        <dbReference type="PROSITE" id="PS50001"/>
    </source>
</evidence>
<dbReference type="PANTHER" id="PTHR19969">
    <property type="entry name" value="SH2-SH3 ADAPTOR PROTEIN-RELATED"/>
    <property type="match status" value="1"/>
</dbReference>
<feature type="region of interest" description="Disordered" evidence="3">
    <location>
        <begin position="166"/>
        <end position="209"/>
    </location>
</feature>
<dbReference type="SMART" id="SM00252">
    <property type="entry name" value="SH2"/>
    <property type="match status" value="1"/>
</dbReference>
<dbReference type="SUPFAM" id="SSF55550">
    <property type="entry name" value="SH2 domain"/>
    <property type="match status" value="1"/>
</dbReference>
<feature type="compositionally biased region" description="Polar residues" evidence="3">
    <location>
        <begin position="188"/>
        <end position="208"/>
    </location>
</feature>
<evidence type="ECO:0000256" key="3">
    <source>
        <dbReference type="SAM" id="MobiDB-lite"/>
    </source>
</evidence>
<dbReference type="PANTHER" id="PTHR19969:SF5">
    <property type="entry name" value="CRK-LIKE PROTEIN"/>
    <property type="match status" value="1"/>
</dbReference>
<feature type="region of interest" description="Disordered" evidence="3">
    <location>
        <begin position="126"/>
        <end position="154"/>
    </location>
</feature>
<protein>
    <recommendedName>
        <fullName evidence="4">SH2 domain-containing protein</fullName>
    </recommendedName>
</protein>
<keyword evidence="1 2" id="KW-0727">SH2 domain</keyword>
<evidence type="ECO:0000256" key="1">
    <source>
        <dbReference type="ARBA" id="ARBA00022999"/>
    </source>
</evidence>
<dbReference type="InParanoid" id="F2UHW7"/>
<dbReference type="Gene3D" id="3.30.505.10">
    <property type="entry name" value="SH2 domain"/>
    <property type="match status" value="1"/>
</dbReference>
<dbReference type="GO" id="GO:0005737">
    <property type="term" value="C:cytoplasm"/>
    <property type="evidence" value="ECO:0007669"/>
    <property type="project" value="TreeGrafter"/>
</dbReference>
<keyword evidence="6" id="KW-1185">Reference proteome</keyword>
<evidence type="ECO:0000313" key="5">
    <source>
        <dbReference type="EMBL" id="EGD76716.1"/>
    </source>
</evidence>
<dbReference type="GO" id="GO:0016477">
    <property type="term" value="P:cell migration"/>
    <property type="evidence" value="ECO:0007669"/>
    <property type="project" value="TreeGrafter"/>
</dbReference>
<dbReference type="KEGG" id="sre:PTSG_08067"/>
<proteinExistence type="predicted"/>
<organism evidence="6">
    <name type="scientific">Salpingoeca rosetta (strain ATCC 50818 / BSB-021)</name>
    <dbReference type="NCBI Taxonomy" id="946362"/>
    <lineage>
        <taxon>Eukaryota</taxon>
        <taxon>Choanoflagellata</taxon>
        <taxon>Craspedida</taxon>
        <taxon>Salpingoecidae</taxon>
        <taxon>Salpingoeca</taxon>
    </lineage>
</organism>
<dbReference type="InterPro" id="IPR000980">
    <property type="entry name" value="SH2"/>
</dbReference>
<dbReference type="CDD" id="cd00173">
    <property type="entry name" value="SH2"/>
    <property type="match status" value="1"/>
</dbReference>
<evidence type="ECO:0000256" key="2">
    <source>
        <dbReference type="PROSITE-ProRule" id="PRU00191"/>
    </source>
</evidence>
<dbReference type="RefSeq" id="XP_004991088.1">
    <property type="nucleotide sequence ID" value="XM_004991031.1"/>
</dbReference>
<dbReference type="GO" id="GO:0007167">
    <property type="term" value="P:enzyme-linked receptor protein signaling pathway"/>
    <property type="evidence" value="ECO:0007669"/>
    <property type="project" value="TreeGrafter"/>
</dbReference>